<gene>
    <name evidence="1" type="ORF">K441DRAFT_624338</name>
</gene>
<name>A0ACC8EM82_9PEZI</name>
<keyword evidence="2" id="KW-1185">Reference proteome</keyword>
<evidence type="ECO:0000313" key="2">
    <source>
        <dbReference type="Proteomes" id="UP000250078"/>
    </source>
</evidence>
<sequence length="103" mass="11858">MFKPTSPRLRALRRLQLTTKQAGKDYYKGTRTGSMGDHTKHGSYVIDWNKVRTYVVPRDLKSCNLTPFVTTRVDPMRGDFKGTNGPMDGNAYLERWKMENGQD</sequence>
<organism evidence="1 2">
    <name type="scientific">Cenococcum geophilum 1.58</name>
    <dbReference type="NCBI Taxonomy" id="794803"/>
    <lineage>
        <taxon>Eukaryota</taxon>
        <taxon>Fungi</taxon>
        <taxon>Dikarya</taxon>
        <taxon>Ascomycota</taxon>
        <taxon>Pezizomycotina</taxon>
        <taxon>Dothideomycetes</taxon>
        <taxon>Pleosporomycetidae</taxon>
        <taxon>Gloniales</taxon>
        <taxon>Gloniaceae</taxon>
        <taxon>Cenococcum</taxon>
    </lineage>
</organism>
<protein>
    <submittedName>
        <fullName evidence="1">Uncharacterized protein</fullName>
    </submittedName>
</protein>
<reference evidence="1 2" key="1">
    <citation type="journal article" date="2016" name="Nat. Commun.">
        <title>Ectomycorrhizal ecology is imprinted in the genome of the dominant symbiotic fungus Cenococcum geophilum.</title>
        <authorList>
            <consortium name="DOE Joint Genome Institute"/>
            <person name="Peter M."/>
            <person name="Kohler A."/>
            <person name="Ohm R.A."/>
            <person name="Kuo A."/>
            <person name="Krutzmann J."/>
            <person name="Morin E."/>
            <person name="Arend M."/>
            <person name="Barry K.W."/>
            <person name="Binder M."/>
            <person name="Choi C."/>
            <person name="Clum A."/>
            <person name="Copeland A."/>
            <person name="Grisel N."/>
            <person name="Haridas S."/>
            <person name="Kipfer T."/>
            <person name="LaButti K."/>
            <person name="Lindquist E."/>
            <person name="Lipzen A."/>
            <person name="Maire R."/>
            <person name="Meier B."/>
            <person name="Mihaltcheva S."/>
            <person name="Molinier V."/>
            <person name="Murat C."/>
            <person name="Poggeler S."/>
            <person name="Quandt C.A."/>
            <person name="Sperisen C."/>
            <person name="Tritt A."/>
            <person name="Tisserant E."/>
            <person name="Crous P.W."/>
            <person name="Henrissat B."/>
            <person name="Nehls U."/>
            <person name="Egli S."/>
            <person name="Spatafora J.W."/>
            <person name="Grigoriev I.V."/>
            <person name="Martin F.M."/>
        </authorList>
    </citation>
    <scope>NUCLEOTIDE SEQUENCE [LARGE SCALE GENOMIC DNA]</scope>
    <source>
        <strain evidence="1 2">1.58</strain>
    </source>
</reference>
<dbReference type="Proteomes" id="UP000250078">
    <property type="component" value="Unassembled WGS sequence"/>
</dbReference>
<evidence type="ECO:0000313" key="1">
    <source>
        <dbReference type="EMBL" id="OCK86654.1"/>
    </source>
</evidence>
<accession>A0ACC8EM82</accession>
<dbReference type="EMBL" id="KV748292">
    <property type="protein sequence ID" value="OCK86654.1"/>
    <property type="molecule type" value="Genomic_DNA"/>
</dbReference>
<proteinExistence type="predicted"/>